<dbReference type="GO" id="GO:0044550">
    <property type="term" value="P:secondary metabolite biosynthetic process"/>
    <property type="evidence" value="ECO:0007669"/>
    <property type="project" value="TreeGrafter"/>
</dbReference>
<dbReference type="GO" id="GO:0031177">
    <property type="term" value="F:phosphopantetheine binding"/>
    <property type="evidence" value="ECO:0007669"/>
    <property type="project" value="TreeGrafter"/>
</dbReference>
<dbReference type="Pfam" id="PF00668">
    <property type="entry name" value="Condensation"/>
    <property type="match status" value="1"/>
</dbReference>
<evidence type="ECO:0000259" key="3">
    <source>
        <dbReference type="Pfam" id="PF00668"/>
    </source>
</evidence>
<evidence type="ECO:0000256" key="2">
    <source>
        <dbReference type="SAM" id="MobiDB-lite"/>
    </source>
</evidence>
<keyword evidence="1" id="KW-0436">Ligase</keyword>
<protein>
    <submittedName>
        <fullName evidence="4">Condensation domain-containing protein</fullName>
    </submittedName>
</protein>
<evidence type="ECO:0000313" key="5">
    <source>
        <dbReference type="Proteomes" id="UP000256794"/>
    </source>
</evidence>
<dbReference type="AlphaFoldDB" id="A0AAQ0HGL7"/>
<reference evidence="4 5" key="1">
    <citation type="submission" date="2018-08" db="EMBL/GenBank/DDBJ databases">
        <title>Genomic Encyclopedia of Archaeal and Bacterial Type Strains, Phase II (KMG-II): from individual species to whole genera.</title>
        <authorList>
            <person name="Goeker M."/>
        </authorList>
    </citation>
    <scope>NUCLEOTIDE SEQUENCE [LARGE SCALE GENOMIC DNA]</scope>
    <source>
        <strain evidence="4 5">DSM 582</strain>
    </source>
</reference>
<proteinExistence type="predicted"/>
<dbReference type="Gene3D" id="3.30.559.30">
    <property type="entry name" value="Nonribosomal peptide synthetase, condensation domain"/>
    <property type="match status" value="1"/>
</dbReference>
<feature type="region of interest" description="Disordered" evidence="2">
    <location>
        <begin position="247"/>
        <end position="268"/>
    </location>
</feature>
<dbReference type="SUPFAM" id="SSF52777">
    <property type="entry name" value="CoA-dependent acyltransferases"/>
    <property type="match status" value="1"/>
</dbReference>
<evidence type="ECO:0000313" key="4">
    <source>
        <dbReference type="EMBL" id="REG43912.1"/>
    </source>
</evidence>
<name>A0AAQ0HGL7_PARVE</name>
<evidence type="ECO:0000256" key="1">
    <source>
        <dbReference type="ARBA" id="ARBA00022598"/>
    </source>
</evidence>
<dbReference type="Proteomes" id="UP000256794">
    <property type="component" value="Unassembled WGS sequence"/>
</dbReference>
<dbReference type="GO" id="GO:0043041">
    <property type="term" value="P:amino acid activation for nonribosomal peptide biosynthetic process"/>
    <property type="evidence" value="ECO:0007669"/>
    <property type="project" value="TreeGrafter"/>
</dbReference>
<dbReference type="GO" id="GO:0005737">
    <property type="term" value="C:cytoplasm"/>
    <property type="evidence" value="ECO:0007669"/>
    <property type="project" value="TreeGrafter"/>
</dbReference>
<dbReference type="PANTHER" id="PTHR45527:SF10">
    <property type="entry name" value="PYOCHELIN SYNTHASE PCHF"/>
    <property type="match status" value="1"/>
</dbReference>
<feature type="region of interest" description="Disordered" evidence="2">
    <location>
        <begin position="1"/>
        <end position="28"/>
    </location>
</feature>
<keyword evidence="5" id="KW-1185">Reference proteome</keyword>
<dbReference type="PANTHER" id="PTHR45527">
    <property type="entry name" value="NONRIBOSOMAL PEPTIDE SYNTHETASE"/>
    <property type="match status" value="1"/>
</dbReference>
<dbReference type="EMBL" id="QUMX01000024">
    <property type="protein sequence ID" value="REG43912.1"/>
    <property type="molecule type" value="Genomic_DNA"/>
</dbReference>
<sequence>MPACFSSPTSVITESESRPGNSRFSSAGLGAVEEPEGCYFDYLGRLGPDPAEAADRGWWRARLRDLLPPPSLPLSDAAPAPESTRLSVLLSPAQAAALRGLARELPVTRTSLYLAVFAAVLARATGDRAFRLTLPGFFRTLVMRDASRLVGDCTNILPLGLRVGPGATLAGLARETGREIAEALSHQACPGVAVLREMSRGGQGVDSAPVVFTSGLDLDGAQRQLLSPRVGRLFGRAGLERLAGAAGGAGRAGGRAGRRRAAELGSAA</sequence>
<gene>
    <name evidence="4" type="ORF">ATH84_102466</name>
</gene>
<feature type="compositionally biased region" description="Polar residues" evidence="2">
    <location>
        <begin position="1"/>
        <end position="25"/>
    </location>
</feature>
<feature type="domain" description="Condensation" evidence="3">
    <location>
        <begin position="53"/>
        <end position="190"/>
    </location>
</feature>
<dbReference type="InterPro" id="IPR001242">
    <property type="entry name" value="Condensation_dom"/>
</dbReference>
<dbReference type="GO" id="GO:0016874">
    <property type="term" value="F:ligase activity"/>
    <property type="evidence" value="ECO:0007669"/>
    <property type="project" value="UniProtKB-KW"/>
</dbReference>
<organism evidence="4 5">
    <name type="scientific">Paracoccus versutus</name>
    <name type="common">Thiobacillus versutus</name>
    <dbReference type="NCBI Taxonomy" id="34007"/>
    <lineage>
        <taxon>Bacteria</taxon>
        <taxon>Pseudomonadati</taxon>
        <taxon>Pseudomonadota</taxon>
        <taxon>Alphaproteobacteria</taxon>
        <taxon>Rhodobacterales</taxon>
        <taxon>Paracoccaceae</taxon>
        <taxon>Paracoccus</taxon>
    </lineage>
</organism>
<dbReference type="RefSeq" id="WP_052095888.1">
    <property type="nucleotide sequence ID" value="NZ_CP035284.1"/>
</dbReference>
<comment type="caution">
    <text evidence="4">The sequence shown here is derived from an EMBL/GenBank/DDBJ whole genome shotgun (WGS) entry which is preliminary data.</text>
</comment>
<accession>A0AAQ0HGL7</accession>